<dbReference type="PROSITE" id="PS00455">
    <property type="entry name" value="AMP_BINDING"/>
    <property type="match status" value="1"/>
</dbReference>
<dbReference type="Gene3D" id="3.30.300.30">
    <property type="match status" value="1"/>
</dbReference>
<dbReference type="SUPFAM" id="SSF56801">
    <property type="entry name" value="Acetyl-CoA synthetase-like"/>
    <property type="match status" value="1"/>
</dbReference>
<dbReference type="InterPro" id="IPR050237">
    <property type="entry name" value="ATP-dep_AMP-bd_enzyme"/>
</dbReference>
<dbReference type="PANTHER" id="PTHR43767">
    <property type="entry name" value="LONG-CHAIN-FATTY-ACID--COA LIGASE"/>
    <property type="match status" value="1"/>
</dbReference>
<dbReference type="InterPro" id="IPR000873">
    <property type="entry name" value="AMP-dep_synth/lig_dom"/>
</dbReference>
<name>A0AAE3GCP0_9PSEU</name>
<feature type="domain" description="AMP-dependent synthetase/ligase" evidence="3">
    <location>
        <begin position="68"/>
        <end position="418"/>
    </location>
</feature>
<comment type="caution">
    <text evidence="5">The sequence shown here is derived from an EMBL/GenBank/DDBJ whole genome shotgun (WGS) entry which is preliminary data.</text>
</comment>
<evidence type="ECO:0000256" key="1">
    <source>
        <dbReference type="ARBA" id="ARBA00006432"/>
    </source>
</evidence>
<dbReference type="Gene3D" id="3.40.50.12780">
    <property type="entry name" value="N-terminal domain of ligase-like"/>
    <property type="match status" value="1"/>
</dbReference>
<gene>
    <name evidence="5" type="ORF">LX83_001813</name>
</gene>
<dbReference type="InterPro" id="IPR045851">
    <property type="entry name" value="AMP-bd_C_sf"/>
</dbReference>
<feature type="domain" description="AMP-binding enzyme C-terminal" evidence="4">
    <location>
        <begin position="466"/>
        <end position="541"/>
    </location>
</feature>
<keyword evidence="6" id="KW-1185">Reference proteome</keyword>
<proteinExistence type="inferred from homology"/>
<evidence type="ECO:0000313" key="5">
    <source>
        <dbReference type="EMBL" id="MCP2164964.1"/>
    </source>
</evidence>
<keyword evidence="2" id="KW-0436">Ligase</keyword>
<dbReference type="PANTHER" id="PTHR43767:SF1">
    <property type="entry name" value="NONRIBOSOMAL PEPTIDE SYNTHASE PES1 (EUROFUNG)-RELATED"/>
    <property type="match status" value="1"/>
</dbReference>
<dbReference type="Pfam" id="PF13193">
    <property type="entry name" value="AMP-binding_C"/>
    <property type="match status" value="1"/>
</dbReference>
<dbReference type="EMBL" id="JAMTCK010000004">
    <property type="protein sequence ID" value="MCP2164964.1"/>
    <property type="molecule type" value="Genomic_DNA"/>
</dbReference>
<evidence type="ECO:0000259" key="4">
    <source>
        <dbReference type="Pfam" id="PF13193"/>
    </source>
</evidence>
<dbReference type="AlphaFoldDB" id="A0AAE3GCP0"/>
<dbReference type="Pfam" id="PF00501">
    <property type="entry name" value="AMP-binding"/>
    <property type="match status" value="1"/>
</dbReference>
<dbReference type="Proteomes" id="UP001206128">
    <property type="component" value="Unassembled WGS sequence"/>
</dbReference>
<protein>
    <submittedName>
        <fullName evidence="5">Fatty-acyl-CoA synthase</fullName>
    </submittedName>
</protein>
<dbReference type="InterPro" id="IPR020845">
    <property type="entry name" value="AMP-binding_CS"/>
</dbReference>
<evidence type="ECO:0000259" key="3">
    <source>
        <dbReference type="Pfam" id="PF00501"/>
    </source>
</evidence>
<reference evidence="5" key="1">
    <citation type="submission" date="2022-06" db="EMBL/GenBank/DDBJ databases">
        <title>Genomic Encyclopedia of Archaeal and Bacterial Type Strains, Phase II (KMG-II): from individual species to whole genera.</title>
        <authorList>
            <person name="Goeker M."/>
        </authorList>
    </citation>
    <scope>NUCLEOTIDE SEQUENCE</scope>
    <source>
        <strain evidence="5">DSM 43935</strain>
    </source>
</reference>
<dbReference type="FunFam" id="3.30.300.30:FF:000008">
    <property type="entry name" value="2,3-dihydroxybenzoate-AMP ligase"/>
    <property type="match status" value="1"/>
</dbReference>
<organism evidence="5 6">
    <name type="scientific">Goodfellowiella coeruleoviolacea</name>
    <dbReference type="NCBI Taxonomy" id="334858"/>
    <lineage>
        <taxon>Bacteria</taxon>
        <taxon>Bacillati</taxon>
        <taxon>Actinomycetota</taxon>
        <taxon>Actinomycetes</taxon>
        <taxon>Pseudonocardiales</taxon>
        <taxon>Pseudonocardiaceae</taxon>
        <taxon>Goodfellowiella</taxon>
    </lineage>
</organism>
<evidence type="ECO:0000313" key="6">
    <source>
        <dbReference type="Proteomes" id="UP001206128"/>
    </source>
</evidence>
<dbReference type="GO" id="GO:0016878">
    <property type="term" value="F:acid-thiol ligase activity"/>
    <property type="evidence" value="ECO:0007669"/>
    <property type="project" value="UniProtKB-ARBA"/>
</dbReference>
<accession>A0AAE3GCP0</accession>
<dbReference type="InterPro" id="IPR042099">
    <property type="entry name" value="ANL_N_sf"/>
</dbReference>
<comment type="similarity">
    <text evidence="1">Belongs to the ATP-dependent AMP-binding enzyme family.</text>
</comment>
<evidence type="ECO:0000256" key="2">
    <source>
        <dbReference type="ARBA" id="ARBA00022598"/>
    </source>
</evidence>
<dbReference type="InterPro" id="IPR025110">
    <property type="entry name" value="AMP-bd_C"/>
</dbReference>
<sequence length="550" mass="58638">MMSGRGADRSWSAAALGLVDRVALPLHAGYTLWRAGVLRPMRPTALRAVLAGWRHWQLTLPFGYLVGAARHPDRPAIVDELGSLSYAQVAERTARLAAGFAGMGVRAGDTVAVLCRNHRGLVEAAVATARLGAHTALLNTGLSATQVAAVLREQDASLVVADAEFRPLLRTAPRKARRVIAWQDGPTRSTTLAELIAAAPAGPPPRPDRHGRLVVLTSGTTGTPKGARRPHPRGLSAPAALLSRIPLRHGRPLLVAAPLFHTWGLAGLQLGLVLGATLVLRRRFDAERLLADIAGHRVDSVFAVPVMLQRVLELPHEIRHAHDVSSLRVVACSGSALPAPVAADFQRRFGPVLYNVYGSTEVSWVSVATPAELRAAPHTAGRPPVGTRVRLLDEHGRPVPAGQPGRIFVANSMLFEGYTDGAAKEVRQGLMATGDVGRLEPSGLLAVVGRDDEMIISGGENVYPREVEDVIAGLPGVREAAVLGVPDERYGQRLAAYVVRADGAELDADAVRGHVRERLARFCVPRDVVFLDALPRNATGKVLKRALGTD</sequence>